<evidence type="ECO:0000256" key="4">
    <source>
        <dbReference type="ARBA" id="ARBA00022840"/>
    </source>
</evidence>
<evidence type="ECO:0000313" key="6">
    <source>
        <dbReference type="EMBL" id="KAL1411405.1"/>
    </source>
</evidence>
<evidence type="ECO:0000256" key="5">
    <source>
        <dbReference type="SAM" id="MobiDB-lite"/>
    </source>
</evidence>
<dbReference type="PANTHER" id="PTHR11088:SF89">
    <property type="entry name" value="TRNA DIMETHYLALLYLTRANSFERASE"/>
    <property type="match status" value="1"/>
</dbReference>
<evidence type="ECO:0000256" key="1">
    <source>
        <dbReference type="ARBA" id="ARBA00005842"/>
    </source>
</evidence>
<dbReference type="GO" id="GO:0052381">
    <property type="term" value="F:tRNA dimethylallyltransferase activity"/>
    <property type="evidence" value="ECO:0007669"/>
    <property type="project" value="UniProtKB-EC"/>
</dbReference>
<protein>
    <submittedName>
        <fullName evidence="6">tRNA dimethylallyltransferase, mitochondrial</fullName>
        <ecNumber evidence="6">2.5.1.75</ecNumber>
    </submittedName>
</protein>
<dbReference type="EC" id="2.5.1.75" evidence="6"/>
<comment type="caution">
    <text evidence="6">The sequence shown here is derived from an EMBL/GenBank/DDBJ whole genome shotgun (WGS) entry which is preliminary data.</text>
</comment>
<dbReference type="EMBL" id="JBBXJM010000002">
    <property type="protein sequence ID" value="KAL1411405.1"/>
    <property type="molecule type" value="Genomic_DNA"/>
</dbReference>
<accession>A0ABR3Q9K0</accession>
<dbReference type="RefSeq" id="XP_069211349.1">
    <property type="nucleotide sequence ID" value="XM_069350963.1"/>
</dbReference>
<name>A0ABR3Q9K0_9TREE</name>
<dbReference type="GeneID" id="95983404"/>
<dbReference type="InterPro" id="IPR039657">
    <property type="entry name" value="Dimethylallyltransferase"/>
</dbReference>
<dbReference type="InterPro" id="IPR027417">
    <property type="entry name" value="P-loop_NTPase"/>
</dbReference>
<dbReference type="PANTHER" id="PTHR11088">
    <property type="entry name" value="TRNA DIMETHYLALLYLTRANSFERASE"/>
    <property type="match status" value="1"/>
</dbReference>
<feature type="region of interest" description="Disordered" evidence="5">
    <location>
        <begin position="85"/>
        <end position="106"/>
    </location>
</feature>
<reference evidence="6 7" key="1">
    <citation type="submission" date="2023-08" db="EMBL/GenBank/DDBJ databases">
        <title>Annotated Genome Sequence of Vanrija albida AlHP1.</title>
        <authorList>
            <person name="Herzog R."/>
        </authorList>
    </citation>
    <scope>NUCLEOTIDE SEQUENCE [LARGE SCALE GENOMIC DNA]</scope>
    <source>
        <strain evidence="6 7">AlHP1</strain>
    </source>
</reference>
<keyword evidence="7" id="KW-1185">Reference proteome</keyword>
<dbReference type="Gene3D" id="3.40.50.300">
    <property type="entry name" value="P-loop containing nucleotide triphosphate hydrolases"/>
    <property type="match status" value="1"/>
</dbReference>
<evidence type="ECO:0000313" key="7">
    <source>
        <dbReference type="Proteomes" id="UP001565368"/>
    </source>
</evidence>
<keyword evidence="2 6" id="KW-0808">Transferase</keyword>
<comment type="similarity">
    <text evidence="1">Belongs to the IPP transferase family.</text>
</comment>
<dbReference type="Gene3D" id="1.10.20.140">
    <property type="match status" value="1"/>
</dbReference>
<evidence type="ECO:0000256" key="2">
    <source>
        <dbReference type="ARBA" id="ARBA00022679"/>
    </source>
</evidence>
<evidence type="ECO:0000256" key="3">
    <source>
        <dbReference type="ARBA" id="ARBA00022741"/>
    </source>
</evidence>
<proteinExistence type="inferred from homology"/>
<sequence>MQLYKGLDIITNKVTKEEQGGIEHWGLDVVIPGQGGSWELGKWCSEADIKLNSTPLSTLPIICGGTHYFIQHYLFPPEELSFDRPAPKGASRSWSPPGPQPPVPEDLDAELRALLETFWTADPVYPSLESTVETPSATSEDTTEAHHLLSVWRLLQAVDPLEAGRWHWRDSRKVRRGLERWWERGGVELLRQDEDNGTAPDNEEAKAGRRARFRTLIFWVYEPLPTLRPRLDARVDKMVQNGLLQEIEELRKVAAEHYPTMDAGGPTEGIFQSIGYKEFAGLPLPQSDPTSSPLFNSMVDRTKLSTHQYAKSQIKWIRKQLLPAVREARTLGGDVHLFVVPGGEAGEPVARDVLSRFLAQEELPDPATVGHADASSLLQDLSAVEAKIPNTADRQVLNSKQLCEHCSSPGRPYPVPTKEWADHLKSKVHKRNTKFATQSREEWIAEMKAKGQAKKAEKEKLIAEKAKLIASQDPSSSSPNQGDGA</sequence>
<organism evidence="6 7">
    <name type="scientific">Vanrija albida</name>
    <dbReference type="NCBI Taxonomy" id="181172"/>
    <lineage>
        <taxon>Eukaryota</taxon>
        <taxon>Fungi</taxon>
        <taxon>Dikarya</taxon>
        <taxon>Basidiomycota</taxon>
        <taxon>Agaricomycotina</taxon>
        <taxon>Tremellomycetes</taxon>
        <taxon>Trichosporonales</taxon>
        <taxon>Trichosporonaceae</taxon>
        <taxon>Vanrija</taxon>
    </lineage>
</organism>
<dbReference type="Proteomes" id="UP001565368">
    <property type="component" value="Unassembled WGS sequence"/>
</dbReference>
<keyword evidence="3" id="KW-0547">Nucleotide-binding</keyword>
<keyword evidence="4" id="KW-0067">ATP-binding</keyword>
<dbReference type="Pfam" id="PF01715">
    <property type="entry name" value="IPPT"/>
    <property type="match status" value="1"/>
</dbReference>
<gene>
    <name evidence="6" type="primary">tit1</name>
    <name evidence="6" type="ORF">Q8F55_002361</name>
</gene>